<feature type="signal peptide" evidence="4">
    <location>
        <begin position="1"/>
        <end position="26"/>
    </location>
</feature>
<reference evidence="6" key="1">
    <citation type="submission" date="2021-02" db="EMBL/GenBank/DDBJ databases">
        <authorList>
            <person name="Nowell W R."/>
        </authorList>
    </citation>
    <scope>NUCLEOTIDE SEQUENCE</scope>
</reference>
<evidence type="ECO:0000256" key="3">
    <source>
        <dbReference type="ARBA" id="ARBA00022801"/>
    </source>
</evidence>
<dbReference type="GO" id="GO:0006581">
    <property type="term" value="P:acetylcholine catabolic process"/>
    <property type="evidence" value="ECO:0007669"/>
    <property type="project" value="TreeGrafter"/>
</dbReference>
<evidence type="ECO:0000256" key="1">
    <source>
        <dbReference type="ARBA" id="ARBA00005964"/>
    </source>
</evidence>
<dbReference type="GO" id="GO:0019695">
    <property type="term" value="P:choline metabolic process"/>
    <property type="evidence" value="ECO:0007669"/>
    <property type="project" value="TreeGrafter"/>
</dbReference>
<name>A0A817MV67_9BILA</name>
<accession>A0A817MV67</accession>
<dbReference type="PANTHER" id="PTHR43918">
    <property type="entry name" value="ACETYLCHOLINESTERASE"/>
    <property type="match status" value="1"/>
</dbReference>
<keyword evidence="4" id="KW-0732">Signal</keyword>
<dbReference type="GO" id="GO:0003990">
    <property type="term" value="F:acetylcholinesterase activity"/>
    <property type="evidence" value="ECO:0007669"/>
    <property type="project" value="TreeGrafter"/>
</dbReference>
<organism evidence="6 7">
    <name type="scientific">Rotaria socialis</name>
    <dbReference type="NCBI Taxonomy" id="392032"/>
    <lineage>
        <taxon>Eukaryota</taxon>
        <taxon>Metazoa</taxon>
        <taxon>Spiralia</taxon>
        <taxon>Gnathifera</taxon>
        <taxon>Rotifera</taxon>
        <taxon>Eurotatoria</taxon>
        <taxon>Bdelloidea</taxon>
        <taxon>Philodinida</taxon>
        <taxon>Philodinidae</taxon>
        <taxon>Rotaria</taxon>
    </lineage>
</organism>
<dbReference type="OrthoDB" id="19653at2759"/>
<dbReference type="InterPro" id="IPR029058">
    <property type="entry name" value="AB_hydrolase_fold"/>
</dbReference>
<dbReference type="AlphaFoldDB" id="A0A817MV67"/>
<evidence type="ECO:0000256" key="4">
    <source>
        <dbReference type="SAM" id="SignalP"/>
    </source>
</evidence>
<evidence type="ECO:0000256" key="2">
    <source>
        <dbReference type="ARBA" id="ARBA00022487"/>
    </source>
</evidence>
<dbReference type="EMBL" id="CAJNXB010000573">
    <property type="protein sequence ID" value="CAF3070319.1"/>
    <property type="molecule type" value="Genomic_DNA"/>
</dbReference>
<dbReference type="InterPro" id="IPR002018">
    <property type="entry name" value="CarbesteraseB"/>
</dbReference>
<dbReference type="GO" id="GO:0005615">
    <property type="term" value="C:extracellular space"/>
    <property type="evidence" value="ECO:0007669"/>
    <property type="project" value="TreeGrafter"/>
</dbReference>
<evidence type="ECO:0000259" key="5">
    <source>
        <dbReference type="Pfam" id="PF00135"/>
    </source>
</evidence>
<feature type="chain" id="PRO_5032308870" description="Carboxylesterase type B domain-containing protein" evidence="4">
    <location>
        <begin position="27"/>
        <end position="645"/>
    </location>
</feature>
<proteinExistence type="inferred from homology"/>
<keyword evidence="2" id="KW-0719">Serine esterase</keyword>
<dbReference type="Proteomes" id="UP000663825">
    <property type="component" value="Unassembled WGS sequence"/>
</dbReference>
<dbReference type="Pfam" id="PF00135">
    <property type="entry name" value="COesterase"/>
    <property type="match status" value="1"/>
</dbReference>
<dbReference type="PANTHER" id="PTHR43918:SF4">
    <property type="entry name" value="CARBOXYLIC ESTER HYDROLASE"/>
    <property type="match status" value="1"/>
</dbReference>
<evidence type="ECO:0000313" key="7">
    <source>
        <dbReference type="Proteomes" id="UP000663825"/>
    </source>
</evidence>
<sequence>MSWNIFVFFLAIIILFLPSIFDSTLAVQLLNTSSGIYIGQTVKYENVIVQRYLGIQYGNVNKRFDRATLIERENDQIMNATKFGPSCKPTEGSCETTSVLNQSTSQCSISYGIFSVKSSFIEQCLFLNVYMPVTPNNERKGKAIFIWIHGGSGQIGTGNIFDGTIFAAVGDIIVITFNFRLNLFGFLSSGDQRLEGNLGLYDQALVLDWIYKNGNALGGDIKRITVGGHSAGAPHSYYLAKSPLNKGRIRRLILQSGSPFNIWSHLKAREAMEKFDIVAHDNGCASTMTFDEKLKCLQDRDFDLIAEHEHHSYMSANHTNVVVTGNFMGEFREVFELNDTLANIDILMGSTDDEGVYVAVVPILMEQHNQEIVAVSHVNFTAVALKFLAAMQPDKACLHHQALELYHINNIPINCSQSSDCYCSVFYNYSRLISDILFNNDYYRFMEERIKHSNRTYIYQYSHRTAQEHPSTCNEYLHEHNLVGHFAELEYTWGTPLLFDLNNFNHNITPLIKYVRYTSNSVVDTSISTFYSDEQIQFSKQLIEQWSNFIKYGQPKSSIVKDEWLSVSNMSTASIMHLKVNESKIQNLSIPSGIQFWRNQCSLKSENSTKIIQKNSVSSIHKISLIIFISSLLSHAVANLIDGSN</sequence>
<gene>
    <name evidence="6" type="ORF">TIS948_LOCUS5053</name>
</gene>
<comment type="similarity">
    <text evidence="1">Belongs to the type-B carboxylesterase/lipase family.</text>
</comment>
<evidence type="ECO:0000313" key="6">
    <source>
        <dbReference type="EMBL" id="CAF3070319.1"/>
    </source>
</evidence>
<feature type="domain" description="Carboxylesterase type B" evidence="5">
    <location>
        <begin position="29"/>
        <end position="588"/>
    </location>
</feature>
<comment type="caution">
    <text evidence="6">The sequence shown here is derived from an EMBL/GenBank/DDBJ whole genome shotgun (WGS) entry which is preliminary data.</text>
</comment>
<dbReference type="GO" id="GO:0005886">
    <property type="term" value="C:plasma membrane"/>
    <property type="evidence" value="ECO:0007669"/>
    <property type="project" value="TreeGrafter"/>
</dbReference>
<protein>
    <recommendedName>
        <fullName evidence="5">Carboxylesterase type B domain-containing protein</fullName>
    </recommendedName>
</protein>
<dbReference type="Gene3D" id="3.40.50.1820">
    <property type="entry name" value="alpha/beta hydrolase"/>
    <property type="match status" value="1"/>
</dbReference>
<keyword evidence="3" id="KW-0378">Hydrolase</keyword>
<dbReference type="InterPro" id="IPR050654">
    <property type="entry name" value="AChE-related_enzymes"/>
</dbReference>
<dbReference type="SUPFAM" id="SSF53474">
    <property type="entry name" value="alpha/beta-Hydrolases"/>
    <property type="match status" value="1"/>
</dbReference>